<accession>A0A8C8Z3C1</accession>
<evidence type="ECO:0000313" key="11">
    <source>
        <dbReference type="Proteomes" id="UP000694414"/>
    </source>
</evidence>
<reference evidence="10" key="1">
    <citation type="submission" date="2025-08" db="UniProtKB">
        <authorList>
            <consortium name="Ensembl"/>
        </authorList>
    </citation>
    <scope>IDENTIFICATION</scope>
</reference>
<evidence type="ECO:0000259" key="9">
    <source>
        <dbReference type="Pfam" id="PF06814"/>
    </source>
</evidence>
<keyword evidence="4 7" id="KW-1133">Transmembrane helix</keyword>
<organism evidence="10 11">
    <name type="scientific">Prolemur simus</name>
    <name type="common">Greater bamboo lemur</name>
    <name type="synonym">Hapalemur simus</name>
    <dbReference type="NCBI Taxonomy" id="1328070"/>
    <lineage>
        <taxon>Eukaryota</taxon>
        <taxon>Metazoa</taxon>
        <taxon>Chordata</taxon>
        <taxon>Craniata</taxon>
        <taxon>Vertebrata</taxon>
        <taxon>Euteleostomi</taxon>
        <taxon>Mammalia</taxon>
        <taxon>Eutheria</taxon>
        <taxon>Euarchontoglires</taxon>
        <taxon>Primates</taxon>
        <taxon>Strepsirrhini</taxon>
        <taxon>Lemuriformes</taxon>
        <taxon>Lemuridae</taxon>
        <taxon>Prolemur</taxon>
    </lineage>
</organism>
<evidence type="ECO:0000256" key="7">
    <source>
        <dbReference type="SAM" id="Phobius"/>
    </source>
</evidence>
<dbReference type="AlphaFoldDB" id="A0A8C8Z3C1"/>
<proteinExistence type="predicted"/>
<dbReference type="GeneTree" id="ENSGT00940000157336"/>
<keyword evidence="2 7" id="KW-0812">Transmembrane</keyword>
<dbReference type="GO" id="GO:0042147">
    <property type="term" value="P:retrograde transport, endosome to Golgi"/>
    <property type="evidence" value="ECO:0007669"/>
    <property type="project" value="TreeGrafter"/>
</dbReference>
<reference evidence="10" key="2">
    <citation type="submission" date="2025-09" db="UniProtKB">
        <authorList>
            <consortium name="Ensembl"/>
        </authorList>
    </citation>
    <scope>IDENTIFICATION</scope>
</reference>
<feature type="signal peptide" evidence="8">
    <location>
        <begin position="1"/>
        <end position="21"/>
    </location>
</feature>
<keyword evidence="3 8" id="KW-0732">Signal</keyword>
<sequence length="177" mass="19635">MAAAAWLQVLPVILLLLGAQPSPLSLFGAGPAPVSAADRSRWHIPIPSLWVDDAIWRLLFSMILFVIMVLWRPSANNQRFAFSPLSEEEEEDEQKEPMLKESFEGMKMRSTKQEPNGNSKGNKAQEDDLKWVEENVPSSVTDVALPALLDSDEVSNQIMCINCGSDDFIGSHESSVH</sequence>
<evidence type="ECO:0000256" key="8">
    <source>
        <dbReference type="SAM" id="SignalP"/>
    </source>
</evidence>
<evidence type="ECO:0000256" key="5">
    <source>
        <dbReference type="ARBA" id="ARBA00023136"/>
    </source>
</evidence>
<evidence type="ECO:0000313" key="10">
    <source>
        <dbReference type="Ensembl" id="ENSPSMP00000009674.1"/>
    </source>
</evidence>
<dbReference type="GO" id="GO:0032580">
    <property type="term" value="C:Golgi cisterna membrane"/>
    <property type="evidence" value="ECO:0007669"/>
    <property type="project" value="TreeGrafter"/>
</dbReference>
<feature type="compositionally biased region" description="Basic and acidic residues" evidence="6">
    <location>
        <begin position="95"/>
        <end position="107"/>
    </location>
</feature>
<protein>
    <submittedName>
        <fullName evidence="10">Zinc finger protein 106</fullName>
    </submittedName>
</protein>
<feature type="chain" id="PRO_5034847197" evidence="8">
    <location>
        <begin position="22"/>
        <end position="177"/>
    </location>
</feature>
<dbReference type="Pfam" id="PF06814">
    <property type="entry name" value="GOST_TM"/>
    <property type="match status" value="1"/>
</dbReference>
<name>A0A8C8Z3C1_PROSS</name>
<keyword evidence="5 7" id="KW-0472">Membrane</keyword>
<feature type="domain" description="GOST seven transmembrane" evidence="9">
    <location>
        <begin position="48"/>
        <end position="78"/>
    </location>
</feature>
<gene>
    <name evidence="10" type="primary">ZNF106</name>
</gene>
<keyword evidence="11" id="KW-1185">Reference proteome</keyword>
<dbReference type="InterPro" id="IPR009637">
    <property type="entry name" value="GPR107/GPR108-like"/>
</dbReference>
<feature type="transmembrane region" description="Helical" evidence="7">
    <location>
        <begin position="55"/>
        <end position="71"/>
    </location>
</feature>
<dbReference type="Ensembl" id="ENSPSMT00000011336.1">
    <property type="protein sequence ID" value="ENSPSMP00000009674.1"/>
    <property type="gene ID" value="ENSPSMG00000007063.1"/>
</dbReference>
<dbReference type="PANTHER" id="PTHR21229">
    <property type="entry name" value="LUNG SEVEN TRANSMEMBRANE RECEPTOR"/>
    <property type="match status" value="1"/>
</dbReference>
<evidence type="ECO:0000256" key="4">
    <source>
        <dbReference type="ARBA" id="ARBA00022989"/>
    </source>
</evidence>
<dbReference type="GO" id="GO:0005829">
    <property type="term" value="C:cytosol"/>
    <property type="evidence" value="ECO:0007669"/>
    <property type="project" value="GOC"/>
</dbReference>
<dbReference type="Proteomes" id="UP000694414">
    <property type="component" value="Unplaced"/>
</dbReference>
<dbReference type="PANTHER" id="PTHR21229:SF19">
    <property type="entry name" value="TRANSMEMBRANE PROTEIN 87A"/>
    <property type="match status" value="1"/>
</dbReference>
<evidence type="ECO:0000256" key="1">
    <source>
        <dbReference type="ARBA" id="ARBA00004141"/>
    </source>
</evidence>
<comment type="subcellular location">
    <subcellularLocation>
        <location evidence="1">Membrane</location>
        <topology evidence="1">Multi-pass membrane protein</topology>
    </subcellularLocation>
</comment>
<evidence type="ECO:0000256" key="3">
    <source>
        <dbReference type="ARBA" id="ARBA00022729"/>
    </source>
</evidence>
<feature type="region of interest" description="Disordered" evidence="6">
    <location>
        <begin position="83"/>
        <end position="126"/>
    </location>
</feature>
<evidence type="ECO:0000256" key="6">
    <source>
        <dbReference type="SAM" id="MobiDB-lite"/>
    </source>
</evidence>
<feature type="compositionally biased region" description="Polar residues" evidence="6">
    <location>
        <begin position="113"/>
        <end position="122"/>
    </location>
</feature>
<evidence type="ECO:0000256" key="2">
    <source>
        <dbReference type="ARBA" id="ARBA00022692"/>
    </source>
</evidence>
<dbReference type="InterPro" id="IPR053937">
    <property type="entry name" value="GOST_TM"/>
</dbReference>